<evidence type="ECO:0000256" key="2">
    <source>
        <dbReference type="ARBA" id="ARBA00022670"/>
    </source>
</evidence>
<keyword evidence="3" id="KW-0479">Metal-binding</keyword>
<keyword evidence="9" id="KW-1185">Reference proteome</keyword>
<dbReference type="GO" id="GO:0008235">
    <property type="term" value="F:metalloexopeptidase activity"/>
    <property type="evidence" value="ECO:0007669"/>
    <property type="project" value="InterPro"/>
</dbReference>
<dbReference type="KEGG" id="scor:J3U87_16310"/>
<evidence type="ECO:0000313" key="9">
    <source>
        <dbReference type="Proteomes" id="UP000663929"/>
    </source>
</evidence>
<dbReference type="EMBL" id="CP071793">
    <property type="protein sequence ID" value="QTD54010.1"/>
    <property type="molecule type" value="Genomic_DNA"/>
</dbReference>
<organism evidence="8 9">
    <name type="scientific">Sulfidibacter corallicola</name>
    <dbReference type="NCBI Taxonomy" id="2818388"/>
    <lineage>
        <taxon>Bacteria</taxon>
        <taxon>Pseudomonadati</taxon>
        <taxon>Acidobacteriota</taxon>
        <taxon>Holophagae</taxon>
        <taxon>Acanthopleuribacterales</taxon>
        <taxon>Acanthopleuribacteraceae</taxon>
        <taxon>Sulfidibacter</taxon>
    </lineage>
</organism>
<dbReference type="PANTHER" id="PTHR12147">
    <property type="entry name" value="METALLOPEPTIDASE M28 FAMILY MEMBER"/>
    <property type="match status" value="1"/>
</dbReference>
<evidence type="ECO:0000256" key="1">
    <source>
        <dbReference type="ARBA" id="ARBA00022438"/>
    </source>
</evidence>
<dbReference type="RefSeq" id="WP_237384109.1">
    <property type="nucleotide sequence ID" value="NZ_CP071793.1"/>
</dbReference>
<proteinExistence type="predicted"/>
<dbReference type="Proteomes" id="UP000663929">
    <property type="component" value="Chromosome"/>
</dbReference>
<evidence type="ECO:0000256" key="4">
    <source>
        <dbReference type="ARBA" id="ARBA00022729"/>
    </source>
</evidence>
<evidence type="ECO:0000259" key="7">
    <source>
        <dbReference type="Pfam" id="PF04389"/>
    </source>
</evidence>
<accession>A0A8A4TX06</accession>
<dbReference type="Gene3D" id="3.40.630.10">
    <property type="entry name" value="Zn peptidases"/>
    <property type="match status" value="1"/>
</dbReference>
<feature type="domain" description="Peptidase M28" evidence="7">
    <location>
        <begin position="103"/>
        <end position="321"/>
    </location>
</feature>
<evidence type="ECO:0000256" key="6">
    <source>
        <dbReference type="ARBA" id="ARBA00022833"/>
    </source>
</evidence>
<keyword evidence="4" id="KW-0732">Signal</keyword>
<dbReference type="InterPro" id="IPR045175">
    <property type="entry name" value="M28_fam"/>
</dbReference>
<keyword evidence="1" id="KW-0031">Aminopeptidase</keyword>
<dbReference type="GO" id="GO:0006508">
    <property type="term" value="P:proteolysis"/>
    <property type="evidence" value="ECO:0007669"/>
    <property type="project" value="UniProtKB-KW"/>
</dbReference>
<keyword evidence="2" id="KW-0645">Protease</keyword>
<gene>
    <name evidence="8" type="ORF">J3U87_16310</name>
</gene>
<evidence type="ECO:0000256" key="3">
    <source>
        <dbReference type="ARBA" id="ARBA00022723"/>
    </source>
</evidence>
<dbReference type="GO" id="GO:0004177">
    <property type="term" value="F:aminopeptidase activity"/>
    <property type="evidence" value="ECO:0007669"/>
    <property type="project" value="UniProtKB-KW"/>
</dbReference>
<evidence type="ECO:0000256" key="5">
    <source>
        <dbReference type="ARBA" id="ARBA00022801"/>
    </source>
</evidence>
<reference evidence="8" key="1">
    <citation type="submission" date="2021-03" db="EMBL/GenBank/DDBJ databases">
        <title>Acanthopleuribacteraceae sp. M133.</title>
        <authorList>
            <person name="Wang G."/>
        </authorList>
    </citation>
    <scope>NUCLEOTIDE SEQUENCE</scope>
    <source>
        <strain evidence="8">M133</strain>
    </source>
</reference>
<dbReference type="SUPFAM" id="SSF53187">
    <property type="entry name" value="Zn-dependent exopeptidases"/>
    <property type="match status" value="1"/>
</dbReference>
<dbReference type="AlphaFoldDB" id="A0A8A4TX06"/>
<keyword evidence="5" id="KW-0378">Hydrolase</keyword>
<evidence type="ECO:0000313" key="8">
    <source>
        <dbReference type="EMBL" id="QTD54010.1"/>
    </source>
</evidence>
<dbReference type="Pfam" id="PF04389">
    <property type="entry name" value="Peptidase_M28"/>
    <property type="match status" value="1"/>
</dbReference>
<dbReference type="PANTHER" id="PTHR12147:SF56">
    <property type="entry name" value="AMINOPEPTIDASE YDR415C-RELATED"/>
    <property type="match status" value="1"/>
</dbReference>
<dbReference type="GO" id="GO:0046872">
    <property type="term" value="F:metal ion binding"/>
    <property type="evidence" value="ECO:0007669"/>
    <property type="project" value="UniProtKB-KW"/>
</dbReference>
<protein>
    <submittedName>
        <fullName evidence="8">M28 family peptidase</fullName>
    </submittedName>
</protein>
<sequence>MTIGTLSRTSLVLQLLLGWLCFCCPLFGTESTVSSAETLKQWAFTLAGDEMQGRQEGTEGAKRASEWLAARFKELGLKPAPGQTDFFQPFSYEIQDKKVRARNVIGYLEGSDPKRRDEFIVLSAHYDHVGVNPELTDDPIFNGADDDASGTVLVMAVAKALSESAPDKRPARSVIFVAWAAEEVGLKGSRHYAKNPLFPLEKTVVNLNFEMVGHATKTGRRNFWMTGKAYSDLADIVVQQAKQRDWTLVENPFPQQKLFFRSDNISLVMLEHNREKRTARGIPAHSFTTWGGEDHYHRPHDEPQFLDYQNMAELAQLMTAVTLDVANREPWVAWKPNDQFVFERFTK</sequence>
<keyword evidence="6" id="KW-0862">Zinc</keyword>
<dbReference type="InterPro" id="IPR007484">
    <property type="entry name" value="Peptidase_M28"/>
</dbReference>
<name>A0A8A4TX06_SULCO</name>